<feature type="region of interest" description="Disordered" evidence="2">
    <location>
        <begin position="1"/>
        <end position="22"/>
    </location>
</feature>
<keyword evidence="5" id="KW-1185">Reference proteome</keyword>
<accession>A0A5J4YI62</accession>
<evidence type="ECO:0000313" key="5">
    <source>
        <dbReference type="Proteomes" id="UP000324585"/>
    </source>
</evidence>
<dbReference type="GO" id="GO:0003676">
    <property type="term" value="F:nucleic acid binding"/>
    <property type="evidence" value="ECO:0007669"/>
    <property type="project" value="InterPro"/>
</dbReference>
<dbReference type="EMBL" id="VRMN01000019">
    <property type="protein sequence ID" value="KAA8490712.1"/>
    <property type="molecule type" value="Genomic_DNA"/>
</dbReference>
<feature type="region of interest" description="Disordered" evidence="2">
    <location>
        <begin position="269"/>
        <end position="345"/>
    </location>
</feature>
<keyword evidence="1" id="KW-0479">Metal-binding</keyword>
<feature type="compositionally biased region" description="Basic and acidic residues" evidence="2">
    <location>
        <begin position="327"/>
        <end position="336"/>
    </location>
</feature>
<gene>
    <name evidence="4" type="ORF">FVE85_4343</name>
</gene>
<feature type="domain" description="CCHC-type" evidence="3">
    <location>
        <begin position="343"/>
        <end position="359"/>
    </location>
</feature>
<dbReference type="InterPro" id="IPR032567">
    <property type="entry name" value="RTL1-rel"/>
</dbReference>
<dbReference type="InterPro" id="IPR001878">
    <property type="entry name" value="Znf_CCHC"/>
</dbReference>
<comment type="caution">
    <text evidence="4">The sequence shown here is derived from an EMBL/GenBank/DDBJ whole genome shotgun (WGS) entry which is preliminary data.</text>
</comment>
<name>A0A5J4YI62_PORPP</name>
<keyword evidence="1" id="KW-0862">Zinc</keyword>
<keyword evidence="1" id="KW-0863">Zinc-finger</keyword>
<proteinExistence type="predicted"/>
<reference evidence="5" key="1">
    <citation type="journal article" date="2019" name="Nat. Commun.">
        <title>Expansion of phycobilisome linker gene families in mesophilic red algae.</title>
        <authorList>
            <person name="Lee J."/>
            <person name="Kim D."/>
            <person name="Bhattacharya D."/>
            <person name="Yoon H.S."/>
        </authorList>
    </citation>
    <scope>NUCLEOTIDE SEQUENCE [LARGE SCALE GENOMIC DNA]</scope>
    <source>
        <strain evidence="5">CCMP 1328</strain>
    </source>
</reference>
<dbReference type="Pfam" id="PF00098">
    <property type="entry name" value="zf-CCHC"/>
    <property type="match status" value="1"/>
</dbReference>
<feature type="compositionally biased region" description="Basic residues" evidence="2">
    <location>
        <begin position="306"/>
        <end position="326"/>
    </location>
</feature>
<feature type="compositionally biased region" description="Basic and acidic residues" evidence="2">
    <location>
        <begin position="1"/>
        <end position="12"/>
    </location>
</feature>
<dbReference type="InterPro" id="IPR005162">
    <property type="entry name" value="Retrotrans_gag_dom"/>
</dbReference>
<dbReference type="SUPFAM" id="SSF57756">
    <property type="entry name" value="Retrovirus zinc finger-like domains"/>
    <property type="match status" value="1"/>
</dbReference>
<evidence type="ECO:0000256" key="1">
    <source>
        <dbReference type="PROSITE-ProRule" id="PRU00047"/>
    </source>
</evidence>
<protein>
    <recommendedName>
        <fullName evidence="3">CCHC-type domain-containing protein</fullName>
    </recommendedName>
</protein>
<evidence type="ECO:0000259" key="3">
    <source>
        <dbReference type="PROSITE" id="PS50158"/>
    </source>
</evidence>
<dbReference type="PROSITE" id="PS50158">
    <property type="entry name" value="ZF_CCHC"/>
    <property type="match status" value="1"/>
</dbReference>
<dbReference type="OrthoDB" id="10050052at2759"/>
<dbReference type="AlphaFoldDB" id="A0A5J4YI62"/>
<dbReference type="Proteomes" id="UP000324585">
    <property type="component" value="Unassembled WGS sequence"/>
</dbReference>
<dbReference type="Gene3D" id="4.10.60.10">
    <property type="entry name" value="Zinc finger, CCHC-type"/>
    <property type="match status" value="1"/>
</dbReference>
<dbReference type="GO" id="GO:0008270">
    <property type="term" value="F:zinc ion binding"/>
    <property type="evidence" value="ECO:0007669"/>
    <property type="project" value="UniProtKB-KW"/>
</dbReference>
<dbReference type="InterPro" id="IPR036875">
    <property type="entry name" value="Znf_CCHC_sf"/>
</dbReference>
<organism evidence="4 5">
    <name type="scientific">Porphyridium purpureum</name>
    <name type="common">Red alga</name>
    <name type="synonym">Porphyridium cruentum</name>
    <dbReference type="NCBI Taxonomy" id="35688"/>
    <lineage>
        <taxon>Eukaryota</taxon>
        <taxon>Rhodophyta</taxon>
        <taxon>Bangiophyceae</taxon>
        <taxon>Porphyridiales</taxon>
        <taxon>Porphyridiaceae</taxon>
        <taxon>Porphyridium</taxon>
    </lineage>
</organism>
<evidence type="ECO:0000313" key="4">
    <source>
        <dbReference type="EMBL" id="KAA8490712.1"/>
    </source>
</evidence>
<sequence>MEHQEGGMEHSHANGRGMEDGPSAEEHFIQQMRAEMEAQLHATLAAERARIEQEFAHRLGQLEQQYARSVSVNAVAPGASDSPRAASRAVRVAKMMPYEGRRDVPTILVWQNAARTRVYNPLTQEVAVARRAWTSADERHAIEVASTYLAGNAMLWWISLEVRPVQFDEFLGAVHSNFAPANAAKQARDELAACVQGTRDVREYETAFSQICLRIAGLSEEEKLDRFLRGLSKRVRVFVEMSEPSTFNGAVEKATNVDEVLNRDGRQQAYRAPATSQSGPAPMELGSAEWAEEQPVTERRPSRAAGKGRGRQMRKHGRGKGGGKRATRGEQDKTASKESGGPRCYRCKRRGHIARECRNSTAAYVTVDVIRSTPVT</sequence>
<evidence type="ECO:0000256" key="2">
    <source>
        <dbReference type="SAM" id="MobiDB-lite"/>
    </source>
</evidence>
<dbReference type="PANTHER" id="PTHR15503">
    <property type="entry name" value="LDOC1 RELATED"/>
    <property type="match status" value="1"/>
</dbReference>
<dbReference type="SMART" id="SM00343">
    <property type="entry name" value="ZnF_C2HC"/>
    <property type="match status" value="1"/>
</dbReference>
<dbReference type="Pfam" id="PF03732">
    <property type="entry name" value="Retrotrans_gag"/>
    <property type="match status" value="1"/>
</dbReference>